<accession>A0A344L9R2</accession>
<dbReference type="EMBL" id="CP015163">
    <property type="protein sequence ID" value="AXB44786.1"/>
    <property type="molecule type" value="Genomic_DNA"/>
</dbReference>
<evidence type="ECO:0000313" key="2">
    <source>
        <dbReference type="Proteomes" id="UP000250434"/>
    </source>
</evidence>
<protein>
    <submittedName>
        <fullName evidence="1">Uncharacterized protein</fullName>
    </submittedName>
</protein>
<evidence type="ECO:0000313" key="1">
    <source>
        <dbReference type="EMBL" id="AXB44786.1"/>
    </source>
</evidence>
<gene>
    <name evidence="1" type="ORF">A4R43_21670</name>
</gene>
<proteinExistence type="predicted"/>
<sequence length="114" mass="12276">MALVRAVVGEERADAEAEAVAELVALCGGRPLAVRVAACRTTTSRHGGVADVVAELADERNRVAGLRVPDGDERSAVQAVFDLSFSRLTSTRPDCFACWVCIRVRSLVWPRAPR</sequence>
<keyword evidence="2" id="KW-1185">Reference proteome</keyword>
<dbReference type="KEGG" id="aab:A4R43_21670"/>
<dbReference type="AlphaFoldDB" id="A0A344L9R2"/>
<dbReference type="Proteomes" id="UP000250434">
    <property type="component" value="Chromosome"/>
</dbReference>
<dbReference type="RefSeq" id="WP_113694042.1">
    <property type="nucleotide sequence ID" value="NZ_CP015163.1"/>
</dbReference>
<name>A0A344L9R2_9PSEU</name>
<organism evidence="1 2">
    <name type="scientific">Amycolatopsis albispora</name>
    <dbReference type="NCBI Taxonomy" id="1804986"/>
    <lineage>
        <taxon>Bacteria</taxon>
        <taxon>Bacillati</taxon>
        <taxon>Actinomycetota</taxon>
        <taxon>Actinomycetes</taxon>
        <taxon>Pseudonocardiales</taxon>
        <taxon>Pseudonocardiaceae</taxon>
        <taxon>Amycolatopsis</taxon>
    </lineage>
</organism>
<reference evidence="1 2" key="1">
    <citation type="submission" date="2016-04" db="EMBL/GenBank/DDBJ databases">
        <title>Complete genome sequence and analysis of deep-sea sediment isolate, Amycolatopsis sp. WP1.</title>
        <authorList>
            <person name="Wang H."/>
            <person name="Chen S."/>
            <person name="Wu Q."/>
        </authorList>
    </citation>
    <scope>NUCLEOTIDE SEQUENCE [LARGE SCALE GENOMIC DNA]</scope>
    <source>
        <strain evidence="1 2">WP1</strain>
    </source>
</reference>